<evidence type="ECO:0000313" key="2">
    <source>
        <dbReference type="Proteomes" id="UP000281553"/>
    </source>
</evidence>
<sequence>MLLERWSYTRVQSCPSNKLEDRTARCGPEKHESTSLVNIDSAELVYVQGGKQASATGKWCYWEGAGHRPDSLQARLSDTSPHVD</sequence>
<accession>A0A3P7PCR7</accession>
<proteinExistence type="predicted"/>
<evidence type="ECO:0000313" key="1">
    <source>
        <dbReference type="EMBL" id="VDN15826.1"/>
    </source>
</evidence>
<organism evidence="1 2">
    <name type="scientific">Dibothriocephalus latus</name>
    <name type="common">Fish tapeworm</name>
    <name type="synonym">Diphyllobothrium latum</name>
    <dbReference type="NCBI Taxonomy" id="60516"/>
    <lineage>
        <taxon>Eukaryota</taxon>
        <taxon>Metazoa</taxon>
        <taxon>Spiralia</taxon>
        <taxon>Lophotrochozoa</taxon>
        <taxon>Platyhelminthes</taxon>
        <taxon>Cestoda</taxon>
        <taxon>Eucestoda</taxon>
        <taxon>Diphyllobothriidea</taxon>
        <taxon>Diphyllobothriidae</taxon>
        <taxon>Dibothriocephalus</taxon>
    </lineage>
</organism>
<name>A0A3P7PCR7_DIBLA</name>
<reference evidence="1 2" key="1">
    <citation type="submission" date="2018-11" db="EMBL/GenBank/DDBJ databases">
        <authorList>
            <consortium name="Pathogen Informatics"/>
        </authorList>
    </citation>
    <scope>NUCLEOTIDE SEQUENCE [LARGE SCALE GENOMIC DNA]</scope>
</reference>
<dbReference type="EMBL" id="UYRU01063756">
    <property type="protein sequence ID" value="VDN15826.1"/>
    <property type="molecule type" value="Genomic_DNA"/>
</dbReference>
<keyword evidence="2" id="KW-1185">Reference proteome</keyword>
<dbReference type="AlphaFoldDB" id="A0A3P7PCR7"/>
<dbReference type="Proteomes" id="UP000281553">
    <property type="component" value="Unassembled WGS sequence"/>
</dbReference>
<gene>
    <name evidence="1" type="ORF">DILT_LOCUS11657</name>
</gene>
<protein>
    <submittedName>
        <fullName evidence="1">Uncharacterized protein</fullName>
    </submittedName>
</protein>